<comment type="similarity">
    <text evidence="1">Belongs to the sigma-70 factor family.</text>
</comment>
<evidence type="ECO:0000313" key="8">
    <source>
        <dbReference type="EMBL" id="KCZ90200.1"/>
    </source>
</evidence>
<evidence type="ECO:0000256" key="2">
    <source>
        <dbReference type="ARBA" id="ARBA00023015"/>
    </source>
</evidence>
<dbReference type="Proteomes" id="UP000024816">
    <property type="component" value="Unassembled WGS sequence"/>
</dbReference>
<accession>A0A059FHR8</accession>
<reference evidence="8 9" key="1">
    <citation type="journal article" date="2014" name="Antonie Van Leeuwenhoek">
        <title>Hyphomonas beringensis sp. nov. and Hyphomonas chukchiensis sp. nov., isolated from surface seawater of the Bering Sea and Chukchi Sea.</title>
        <authorList>
            <person name="Li C."/>
            <person name="Lai Q."/>
            <person name="Li G."/>
            <person name="Dong C."/>
            <person name="Wang J."/>
            <person name="Liao Y."/>
            <person name="Shao Z."/>
        </authorList>
    </citation>
    <scope>NUCLEOTIDE SEQUENCE [LARGE SCALE GENOMIC DNA]</scope>
    <source>
        <strain evidence="8 9">VP2</strain>
    </source>
</reference>
<dbReference type="InterPro" id="IPR050813">
    <property type="entry name" value="Sigma-70_Factor"/>
</dbReference>
<dbReference type="Gene3D" id="1.20.120.1810">
    <property type="match status" value="1"/>
</dbReference>
<dbReference type="OrthoDB" id="9809557at2"/>
<dbReference type="STRING" id="1280952.HJA_03196"/>
<dbReference type="InterPro" id="IPR007627">
    <property type="entry name" value="RNA_pol_sigma70_r2"/>
</dbReference>
<organism evidence="8 9">
    <name type="scientific">Hyphomonas jannaschiana VP2</name>
    <dbReference type="NCBI Taxonomy" id="1280952"/>
    <lineage>
        <taxon>Bacteria</taxon>
        <taxon>Pseudomonadati</taxon>
        <taxon>Pseudomonadota</taxon>
        <taxon>Alphaproteobacteria</taxon>
        <taxon>Hyphomonadales</taxon>
        <taxon>Hyphomonadaceae</taxon>
        <taxon>Hyphomonas</taxon>
    </lineage>
</organism>
<keyword evidence="3" id="KW-0731">Sigma factor</keyword>
<sequence length="286" mass="32937">MISDSRTRPRSKSKRTANWLSAEEEKTLARAWQNERDLKARNKLVVAYTPLAEAMAARLLQDRNESQRSDFIQEAHIGLLKAIDRFDPERGFRLSTYAAWWVRAEIQTFKLNNWSLVRRGTSTHARKAFFQLGRVETEMTRLKDSDPTEIDKTIASNLGITRQRLNVLRTQFSGADKSLDIQPGEGQGAFGSPYLIDKSELVELRVSQKIDQERIKSVLSSSLAKLPCRERKIVLLNVMIEPRRTLESLAADYGVSKERIRQLRNKGLDRLRREFSLQGIQAQDFF</sequence>
<dbReference type="PANTHER" id="PTHR30376:SF3">
    <property type="entry name" value="RNA POLYMERASE SIGMA FACTOR RPOH"/>
    <property type="match status" value="1"/>
</dbReference>
<dbReference type="PRINTS" id="PR00046">
    <property type="entry name" value="SIGMA70FCT"/>
</dbReference>
<feature type="domain" description="RNA polymerase sigma-70 region 2" evidence="6">
    <location>
        <begin position="44"/>
        <end position="110"/>
    </location>
</feature>
<dbReference type="Gene3D" id="1.10.10.10">
    <property type="entry name" value="Winged helix-like DNA-binding domain superfamily/Winged helix DNA-binding domain"/>
    <property type="match status" value="1"/>
</dbReference>
<dbReference type="InterPro" id="IPR036388">
    <property type="entry name" value="WH-like_DNA-bd_sf"/>
</dbReference>
<proteinExistence type="inferred from homology"/>
<protein>
    <submittedName>
        <fullName evidence="8">RNA polymerase factor sigma-32</fullName>
    </submittedName>
</protein>
<dbReference type="Pfam" id="PF04542">
    <property type="entry name" value="Sigma70_r2"/>
    <property type="match status" value="1"/>
</dbReference>
<dbReference type="AlphaFoldDB" id="A0A059FHR8"/>
<evidence type="ECO:0000256" key="3">
    <source>
        <dbReference type="ARBA" id="ARBA00023082"/>
    </source>
</evidence>
<dbReference type="InterPro" id="IPR013325">
    <property type="entry name" value="RNA_pol_sigma_r2"/>
</dbReference>
<dbReference type="GO" id="GO:0003677">
    <property type="term" value="F:DNA binding"/>
    <property type="evidence" value="ECO:0007669"/>
    <property type="project" value="UniProtKB-KW"/>
</dbReference>
<evidence type="ECO:0000256" key="1">
    <source>
        <dbReference type="ARBA" id="ARBA00007788"/>
    </source>
</evidence>
<dbReference type="EMBL" id="ARYJ01000002">
    <property type="protein sequence ID" value="KCZ90200.1"/>
    <property type="molecule type" value="Genomic_DNA"/>
</dbReference>
<dbReference type="SUPFAM" id="SSF88946">
    <property type="entry name" value="Sigma2 domain of RNA polymerase sigma factors"/>
    <property type="match status" value="1"/>
</dbReference>
<dbReference type="RefSeq" id="WP_035578199.1">
    <property type="nucleotide sequence ID" value="NZ_ARYJ01000002.1"/>
</dbReference>
<evidence type="ECO:0000313" key="9">
    <source>
        <dbReference type="Proteomes" id="UP000024816"/>
    </source>
</evidence>
<dbReference type="GO" id="GO:0006352">
    <property type="term" value="P:DNA-templated transcription initiation"/>
    <property type="evidence" value="ECO:0007669"/>
    <property type="project" value="InterPro"/>
</dbReference>
<dbReference type="NCBIfam" id="TIGR02937">
    <property type="entry name" value="sigma70-ECF"/>
    <property type="match status" value="1"/>
</dbReference>
<dbReference type="InterPro" id="IPR014284">
    <property type="entry name" value="RNA_pol_sigma-70_dom"/>
</dbReference>
<dbReference type="GO" id="GO:0016987">
    <property type="term" value="F:sigma factor activity"/>
    <property type="evidence" value="ECO:0007669"/>
    <property type="project" value="UniProtKB-KW"/>
</dbReference>
<gene>
    <name evidence="8" type="primary">rpoH2</name>
    <name evidence="8" type="ORF">HJA_03196</name>
</gene>
<keyword evidence="5" id="KW-0804">Transcription</keyword>
<dbReference type="PANTHER" id="PTHR30376">
    <property type="entry name" value="SIGMA FACTOR RPOH HEAT SHOCK RELATED"/>
    <property type="match status" value="1"/>
</dbReference>
<evidence type="ECO:0000259" key="6">
    <source>
        <dbReference type="Pfam" id="PF04542"/>
    </source>
</evidence>
<comment type="caution">
    <text evidence="8">The sequence shown here is derived from an EMBL/GenBank/DDBJ whole genome shotgun (WGS) entry which is preliminary data.</text>
</comment>
<evidence type="ECO:0000259" key="7">
    <source>
        <dbReference type="Pfam" id="PF04545"/>
    </source>
</evidence>
<feature type="domain" description="RNA polymerase sigma-70 region 4" evidence="7">
    <location>
        <begin position="223"/>
        <end position="272"/>
    </location>
</feature>
<dbReference type="InterPro" id="IPR007630">
    <property type="entry name" value="RNA_pol_sigma70_r4"/>
</dbReference>
<dbReference type="InterPro" id="IPR013324">
    <property type="entry name" value="RNA_pol_sigma_r3/r4-like"/>
</dbReference>
<keyword evidence="9" id="KW-1185">Reference proteome</keyword>
<dbReference type="Pfam" id="PF04545">
    <property type="entry name" value="Sigma70_r4"/>
    <property type="match status" value="1"/>
</dbReference>
<evidence type="ECO:0000256" key="4">
    <source>
        <dbReference type="ARBA" id="ARBA00023125"/>
    </source>
</evidence>
<evidence type="ECO:0000256" key="5">
    <source>
        <dbReference type="ARBA" id="ARBA00023163"/>
    </source>
</evidence>
<dbReference type="eggNOG" id="COG0568">
    <property type="taxonomic scope" value="Bacteria"/>
</dbReference>
<dbReference type="PATRIC" id="fig|1280952.3.peg.641"/>
<dbReference type="SUPFAM" id="SSF88659">
    <property type="entry name" value="Sigma3 and sigma4 domains of RNA polymerase sigma factors"/>
    <property type="match status" value="1"/>
</dbReference>
<keyword evidence="4" id="KW-0238">DNA-binding</keyword>
<dbReference type="InterPro" id="IPR000943">
    <property type="entry name" value="RNA_pol_sigma70"/>
</dbReference>
<name>A0A059FHR8_9PROT</name>
<keyword evidence="2" id="KW-0805">Transcription regulation</keyword>